<keyword evidence="3" id="KW-0479">Metal-binding</keyword>
<dbReference type="AlphaFoldDB" id="A0A3Q2XTG9"/>
<dbReference type="GO" id="GO:0072527">
    <property type="term" value="P:pyrimidine-containing compound metabolic process"/>
    <property type="evidence" value="ECO:0007669"/>
    <property type="project" value="UniProtKB-ARBA"/>
</dbReference>
<sequence length="129" mass="13644">MSNNDAMLLQEAERARQSSYSPYSNFSVGAALLLESGKIVLGSNQENASFPAGLCAEGVAVFSAGTNFPDEKIKTIAITAASQSTQLDHPAAPCGICRQSIAEYEKKQGTPIQIIMKGQTGPIYICDSI</sequence>
<evidence type="ECO:0000256" key="4">
    <source>
        <dbReference type="ARBA" id="ARBA00022801"/>
    </source>
</evidence>
<dbReference type="CDD" id="cd01283">
    <property type="entry name" value="cytidine_deaminase"/>
    <property type="match status" value="1"/>
</dbReference>
<keyword evidence="8" id="KW-1185">Reference proteome</keyword>
<dbReference type="GO" id="GO:0055086">
    <property type="term" value="P:nucleobase-containing small molecule metabolic process"/>
    <property type="evidence" value="ECO:0007669"/>
    <property type="project" value="UniProtKB-ARBA"/>
</dbReference>
<comment type="cofactor">
    <cofactor evidence="1">
        <name>Zn(2+)</name>
        <dbReference type="ChEBI" id="CHEBI:29105"/>
    </cofactor>
</comment>
<dbReference type="SUPFAM" id="SSF53927">
    <property type="entry name" value="Cytidine deaminase-like"/>
    <property type="match status" value="1"/>
</dbReference>
<proteinExistence type="inferred from homology"/>
<keyword evidence="4" id="KW-0378">Hydrolase</keyword>
<dbReference type="Proteomes" id="UP000264820">
    <property type="component" value="Unplaced"/>
</dbReference>
<dbReference type="InterPro" id="IPR016193">
    <property type="entry name" value="Cytidine_deaminase-like"/>
</dbReference>
<dbReference type="PROSITE" id="PS00903">
    <property type="entry name" value="CYT_DCMP_DEAMINASES_1"/>
    <property type="match status" value="1"/>
</dbReference>
<evidence type="ECO:0000256" key="5">
    <source>
        <dbReference type="ARBA" id="ARBA00022833"/>
    </source>
</evidence>
<organism evidence="7 8">
    <name type="scientific">Hippocampus comes</name>
    <name type="common">Tiger tail seahorse</name>
    <dbReference type="NCBI Taxonomy" id="109280"/>
    <lineage>
        <taxon>Eukaryota</taxon>
        <taxon>Metazoa</taxon>
        <taxon>Chordata</taxon>
        <taxon>Craniata</taxon>
        <taxon>Vertebrata</taxon>
        <taxon>Euteleostomi</taxon>
        <taxon>Actinopterygii</taxon>
        <taxon>Neopterygii</taxon>
        <taxon>Teleostei</taxon>
        <taxon>Neoteleostei</taxon>
        <taxon>Acanthomorphata</taxon>
        <taxon>Syngnathiaria</taxon>
        <taxon>Syngnathiformes</taxon>
        <taxon>Syngnathoidei</taxon>
        <taxon>Syngnathidae</taxon>
        <taxon>Hippocampus</taxon>
    </lineage>
</organism>
<dbReference type="InterPro" id="IPR050202">
    <property type="entry name" value="Cyt/Deoxycyt_deaminase"/>
</dbReference>
<reference evidence="7" key="1">
    <citation type="submission" date="2025-08" db="UniProtKB">
        <authorList>
            <consortium name="Ensembl"/>
        </authorList>
    </citation>
    <scope>IDENTIFICATION</scope>
</reference>
<protein>
    <recommendedName>
        <fullName evidence="6">CMP/dCMP-type deaminase domain-containing protein</fullName>
    </recommendedName>
</protein>
<dbReference type="PROSITE" id="PS51747">
    <property type="entry name" value="CYT_DCMP_DEAMINASES_2"/>
    <property type="match status" value="1"/>
</dbReference>
<evidence type="ECO:0000259" key="6">
    <source>
        <dbReference type="PROSITE" id="PS51747"/>
    </source>
</evidence>
<dbReference type="Gene3D" id="3.40.140.10">
    <property type="entry name" value="Cytidine Deaminase, domain 2"/>
    <property type="match status" value="1"/>
</dbReference>
<name>A0A3Q2XTG9_HIPCM</name>
<accession>A0A3Q2XTG9</accession>
<dbReference type="Pfam" id="PF00383">
    <property type="entry name" value="dCMP_cyt_deam_1"/>
    <property type="match status" value="1"/>
</dbReference>
<keyword evidence="5" id="KW-0862">Zinc</keyword>
<dbReference type="GO" id="GO:0005829">
    <property type="term" value="C:cytosol"/>
    <property type="evidence" value="ECO:0007669"/>
    <property type="project" value="TreeGrafter"/>
</dbReference>
<reference evidence="7" key="2">
    <citation type="submission" date="2025-09" db="UniProtKB">
        <authorList>
            <consortium name="Ensembl"/>
        </authorList>
    </citation>
    <scope>IDENTIFICATION</scope>
</reference>
<dbReference type="PANTHER" id="PTHR11644:SF2">
    <property type="entry name" value="CYTIDINE DEAMINASE"/>
    <property type="match status" value="1"/>
</dbReference>
<dbReference type="PANTHER" id="PTHR11644">
    <property type="entry name" value="CYTIDINE DEAMINASE"/>
    <property type="match status" value="1"/>
</dbReference>
<dbReference type="NCBIfam" id="NF004064">
    <property type="entry name" value="PRK05578.1"/>
    <property type="match status" value="1"/>
</dbReference>
<evidence type="ECO:0000313" key="7">
    <source>
        <dbReference type="Ensembl" id="ENSHCOP00000008175.1"/>
    </source>
</evidence>
<dbReference type="STRING" id="109280.ENSHCOP00000008175"/>
<dbReference type="InterPro" id="IPR002125">
    <property type="entry name" value="CMP_dCMP_dom"/>
</dbReference>
<evidence type="ECO:0000256" key="2">
    <source>
        <dbReference type="ARBA" id="ARBA00006576"/>
    </source>
</evidence>
<evidence type="ECO:0000256" key="3">
    <source>
        <dbReference type="ARBA" id="ARBA00022723"/>
    </source>
</evidence>
<dbReference type="GO" id="GO:0004126">
    <property type="term" value="F:cytidine deaminase activity"/>
    <property type="evidence" value="ECO:0007669"/>
    <property type="project" value="TreeGrafter"/>
</dbReference>
<evidence type="ECO:0000313" key="8">
    <source>
        <dbReference type="Proteomes" id="UP000264820"/>
    </source>
</evidence>
<dbReference type="InterPro" id="IPR016192">
    <property type="entry name" value="APOBEC/CMP_deaminase_Zn-bd"/>
</dbReference>
<comment type="similarity">
    <text evidence="2">Belongs to the cytidine and deoxycytidylate deaminase family.</text>
</comment>
<dbReference type="GO" id="GO:0042802">
    <property type="term" value="F:identical protein binding"/>
    <property type="evidence" value="ECO:0007669"/>
    <property type="project" value="UniProtKB-ARBA"/>
</dbReference>
<evidence type="ECO:0000256" key="1">
    <source>
        <dbReference type="ARBA" id="ARBA00001947"/>
    </source>
</evidence>
<feature type="domain" description="CMP/dCMP-type deaminase" evidence="6">
    <location>
        <begin position="3"/>
        <end position="129"/>
    </location>
</feature>
<dbReference type="Ensembl" id="ENSHCOT00000000746.1">
    <property type="protein sequence ID" value="ENSHCOP00000008175.1"/>
    <property type="gene ID" value="ENSHCOG00000010374.1"/>
</dbReference>
<dbReference type="GO" id="GO:0008270">
    <property type="term" value="F:zinc ion binding"/>
    <property type="evidence" value="ECO:0007669"/>
    <property type="project" value="InterPro"/>
</dbReference>
<dbReference type="OMA" id="HEIKEAH"/>